<proteinExistence type="predicted"/>
<dbReference type="Proteomes" id="UP000799764">
    <property type="component" value="Unassembled WGS sequence"/>
</dbReference>
<feature type="compositionally biased region" description="Basic and acidic residues" evidence="1">
    <location>
        <begin position="236"/>
        <end position="246"/>
    </location>
</feature>
<evidence type="ECO:0000313" key="3">
    <source>
        <dbReference type="Proteomes" id="UP000799764"/>
    </source>
</evidence>
<feature type="compositionally biased region" description="Basic and acidic residues" evidence="1">
    <location>
        <begin position="78"/>
        <end position="89"/>
    </location>
</feature>
<dbReference type="OrthoDB" id="5627at2759"/>
<feature type="region of interest" description="Disordered" evidence="1">
    <location>
        <begin position="166"/>
        <end position="185"/>
    </location>
</feature>
<feature type="region of interest" description="Disordered" evidence="1">
    <location>
        <begin position="61"/>
        <end position="155"/>
    </location>
</feature>
<name>A0A9P4PI67_9PLEO</name>
<accession>A0A9P4PI67</accession>
<sequence>MRMRRGRATQAALYRRQDKSWTRMISREYVEGRLAEKNHRLYGWPIPSHLTATVAALASEPAPAPAALSPPAAPSARTKSEDPDDEKSRRIAAGMGKLEEIDLGPASTSRAEAAWKKLQGGSGQQEEAAKVRLGRDGKPRRQPKRRNSEDIRRDAMVEAVLREAKLDYFDSAPPDPSTSTTKTNNDEALVEQFRQEFLDSIQERQQRKPAAPVRGEKEAPKGPKLGGSRSARAKMHALEEVAKNKR</sequence>
<reference evidence="2" key="1">
    <citation type="journal article" date="2020" name="Stud. Mycol.">
        <title>101 Dothideomycetes genomes: a test case for predicting lifestyles and emergence of pathogens.</title>
        <authorList>
            <person name="Haridas S."/>
            <person name="Albert R."/>
            <person name="Binder M."/>
            <person name="Bloem J."/>
            <person name="Labutti K."/>
            <person name="Salamov A."/>
            <person name="Andreopoulos B."/>
            <person name="Baker S."/>
            <person name="Barry K."/>
            <person name="Bills G."/>
            <person name="Bluhm B."/>
            <person name="Cannon C."/>
            <person name="Castanera R."/>
            <person name="Culley D."/>
            <person name="Daum C."/>
            <person name="Ezra D."/>
            <person name="Gonzalez J."/>
            <person name="Henrissat B."/>
            <person name="Kuo A."/>
            <person name="Liang C."/>
            <person name="Lipzen A."/>
            <person name="Lutzoni F."/>
            <person name="Magnuson J."/>
            <person name="Mondo S."/>
            <person name="Nolan M."/>
            <person name="Ohm R."/>
            <person name="Pangilinan J."/>
            <person name="Park H.-J."/>
            <person name="Ramirez L."/>
            <person name="Alfaro M."/>
            <person name="Sun H."/>
            <person name="Tritt A."/>
            <person name="Yoshinaga Y."/>
            <person name="Zwiers L.-H."/>
            <person name="Turgeon B."/>
            <person name="Goodwin S."/>
            <person name="Spatafora J."/>
            <person name="Crous P."/>
            <person name="Grigoriev I."/>
        </authorList>
    </citation>
    <scope>NUCLEOTIDE SEQUENCE</scope>
    <source>
        <strain evidence="2">CBS 690.94</strain>
    </source>
</reference>
<evidence type="ECO:0000313" key="2">
    <source>
        <dbReference type="EMBL" id="KAF2445509.1"/>
    </source>
</evidence>
<feature type="compositionally biased region" description="Basic and acidic residues" evidence="1">
    <location>
        <begin position="127"/>
        <end position="139"/>
    </location>
</feature>
<dbReference type="EMBL" id="MU001499">
    <property type="protein sequence ID" value="KAF2445509.1"/>
    <property type="molecule type" value="Genomic_DNA"/>
</dbReference>
<feature type="region of interest" description="Disordered" evidence="1">
    <location>
        <begin position="199"/>
        <end position="246"/>
    </location>
</feature>
<feature type="compositionally biased region" description="Basic and acidic residues" evidence="1">
    <location>
        <begin position="146"/>
        <end position="155"/>
    </location>
</feature>
<evidence type="ECO:0000256" key="1">
    <source>
        <dbReference type="SAM" id="MobiDB-lite"/>
    </source>
</evidence>
<organism evidence="2 3">
    <name type="scientific">Karstenula rhodostoma CBS 690.94</name>
    <dbReference type="NCBI Taxonomy" id="1392251"/>
    <lineage>
        <taxon>Eukaryota</taxon>
        <taxon>Fungi</taxon>
        <taxon>Dikarya</taxon>
        <taxon>Ascomycota</taxon>
        <taxon>Pezizomycotina</taxon>
        <taxon>Dothideomycetes</taxon>
        <taxon>Pleosporomycetidae</taxon>
        <taxon>Pleosporales</taxon>
        <taxon>Massarineae</taxon>
        <taxon>Didymosphaeriaceae</taxon>
        <taxon>Karstenula</taxon>
    </lineage>
</organism>
<keyword evidence="3" id="KW-1185">Reference proteome</keyword>
<feature type="compositionally biased region" description="Low complexity" evidence="1">
    <location>
        <begin position="61"/>
        <end position="76"/>
    </location>
</feature>
<comment type="caution">
    <text evidence="2">The sequence shown here is derived from an EMBL/GenBank/DDBJ whole genome shotgun (WGS) entry which is preliminary data.</text>
</comment>
<dbReference type="AlphaFoldDB" id="A0A9P4PI67"/>
<protein>
    <submittedName>
        <fullName evidence="2">Uncharacterized protein</fullName>
    </submittedName>
</protein>
<gene>
    <name evidence="2" type="ORF">P171DRAFT_266622</name>
</gene>